<accession>A0A8J8T6P2</accession>
<evidence type="ECO:0000256" key="3">
    <source>
        <dbReference type="ARBA" id="ARBA00022692"/>
    </source>
</evidence>
<evidence type="ECO:0000256" key="6">
    <source>
        <dbReference type="ARBA" id="ARBA00023139"/>
    </source>
</evidence>
<dbReference type="AlphaFoldDB" id="A0A8J8T6P2"/>
<evidence type="ECO:0000256" key="11">
    <source>
        <dbReference type="SAM" id="MobiDB-lite"/>
    </source>
</evidence>
<dbReference type="InterPro" id="IPR001594">
    <property type="entry name" value="Palmitoyltrfase_DHHC"/>
</dbReference>
<evidence type="ECO:0000256" key="5">
    <source>
        <dbReference type="ARBA" id="ARBA00023136"/>
    </source>
</evidence>
<dbReference type="GO" id="GO:0006612">
    <property type="term" value="P:protein targeting to membrane"/>
    <property type="evidence" value="ECO:0007669"/>
    <property type="project" value="TreeGrafter"/>
</dbReference>
<feature type="transmembrane region" description="Helical" evidence="10">
    <location>
        <begin position="70"/>
        <end position="88"/>
    </location>
</feature>
<comment type="similarity">
    <text evidence="10">Belongs to the DHHC palmitoyltransferase family.</text>
</comment>
<feature type="region of interest" description="Disordered" evidence="11">
    <location>
        <begin position="434"/>
        <end position="562"/>
    </location>
</feature>
<keyword evidence="4 10" id="KW-1133">Transmembrane helix</keyword>
<dbReference type="GO" id="GO:0005794">
    <property type="term" value="C:Golgi apparatus"/>
    <property type="evidence" value="ECO:0007669"/>
    <property type="project" value="TreeGrafter"/>
</dbReference>
<evidence type="ECO:0000259" key="12">
    <source>
        <dbReference type="Pfam" id="PF01529"/>
    </source>
</evidence>
<protein>
    <recommendedName>
        <fullName evidence="10">Palmitoyltransferase</fullName>
        <ecNumber evidence="10">2.3.1.225</ecNumber>
    </recommendedName>
</protein>
<keyword evidence="6" id="KW-0564">Palmitate</keyword>
<comment type="domain">
    <text evidence="10">The DHHC domain is required for palmitoyltransferase activity.</text>
</comment>
<sequence length="586" mass="64975">MVHKKKPTSQKFKIETRDNQISPQAQELISTPSSQGSLHEKVAKRGFPQLKIGGSNRVLMFCGKNSQNRLFCGSSYSPVVVTFFLINVPSTLFNLFPMKFLSDSLNSPGPLAVCIALQILSTILMLWTSLVDPGIIPANHFDQNTLCGIHPRYRSIVVKAQRILYLNTSMYNPSSANPQIYRLKFCETCMIFRPQRTAHCNVCNNCVMNFDHHCVWLGTCIGKRNYKLFMYFVSTLSSMCLYIVAMSILSIVIKVQEVDANVSEGIGQRWYSIIFFIYAFIFVGFVSVLCFYHLKIIGLNLSTNEHLKGIEREGIFQLNAAASSTCQYPRLIWRVFCGKRFKSLVPNSLIRESERYMVQQKRKIAAITGYDSAEVADVHGCLYLGQPDQQRGIVDGGRPDGSSLDVEVPDMRYELIAAAPERRDSYRAQIAAEGPQRQNLLGVGENGGGQSSPRQNHRGIYSDDGNDDDAHREREDRRGLFANGSQHPDSIGWPGGAIGGSLLAPEASGSPEELTATRRGKQGGSAVRKQGKSRWPQSHSVDVEGGTKPQSKYIADSGPPTGLDSGVVVRAGFNGSIAEPFNKKFY</sequence>
<proteinExistence type="inferred from homology"/>
<organism evidence="13 14">
    <name type="scientific">Halteria grandinella</name>
    <dbReference type="NCBI Taxonomy" id="5974"/>
    <lineage>
        <taxon>Eukaryota</taxon>
        <taxon>Sar</taxon>
        <taxon>Alveolata</taxon>
        <taxon>Ciliophora</taxon>
        <taxon>Intramacronucleata</taxon>
        <taxon>Spirotrichea</taxon>
        <taxon>Stichotrichia</taxon>
        <taxon>Sporadotrichida</taxon>
        <taxon>Halteriidae</taxon>
        <taxon>Halteria</taxon>
    </lineage>
</organism>
<evidence type="ECO:0000256" key="4">
    <source>
        <dbReference type="ARBA" id="ARBA00022989"/>
    </source>
</evidence>
<dbReference type="OrthoDB" id="4096362at2759"/>
<evidence type="ECO:0000256" key="9">
    <source>
        <dbReference type="ARBA" id="ARBA00048048"/>
    </source>
</evidence>
<dbReference type="InterPro" id="IPR039859">
    <property type="entry name" value="PFA4/ZDH16/20/ERF2-like"/>
</dbReference>
<keyword evidence="5 10" id="KW-0472">Membrane</keyword>
<dbReference type="GO" id="GO:0005783">
    <property type="term" value="C:endoplasmic reticulum"/>
    <property type="evidence" value="ECO:0007669"/>
    <property type="project" value="TreeGrafter"/>
</dbReference>
<feature type="transmembrane region" description="Helical" evidence="10">
    <location>
        <begin position="228"/>
        <end position="253"/>
    </location>
</feature>
<feature type="domain" description="Palmitoyltransferase DHHC" evidence="12">
    <location>
        <begin position="181"/>
        <end position="308"/>
    </location>
</feature>
<feature type="compositionally biased region" description="Basic and acidic residues" evidence="11">
    <location>
        <begin position="468"/>
        <end position="479"/>
    </location>
</feature>
<dbReference type="Proteomes" id="UP000785679">
    <property type="component" value="Unassembled WGS sequence"/>
</dbReference>
<reference evidence="13" key="1">
    <citation type="submission" date="2019-06" db="EMBL/GenBank/DDBJ databases">
        <authorList>
            <person name="Zheng W."/>
        </authorList>
    </citation>
    <scope>NUCLEOTIDE SEQUENCE</scope>
    <source>
        <strain evidence="13">QDHG01</strain>
    </source>
</reference>
<comment type="subcellular location">
    <subcellularLocation>
        <location evidence="1">Endomembrane system</location>
        <topology evidence="1">Multi-pass membrane protein</topology>
    </subcellularLocation>
</comment>
<evidence type="ECO:0000313" key="14">
    <source>
        <dbReference type="Proteomes" id="UP000785679"/>
    </source>
</evidence>
<evidence type="ECO:0000256" key="7">
    <source>
        <dbReference type="ARBA" id="ARBA00023288"/>
    </source>
</evidence>
<keyword evidence="3 10" id="KW-0812">Transmembrane</keyword>
<dbReference type="EC" id="2.3.1.225" evidence="10"/>
<evidence type="ECO:0000256" key="2">
    <source>
        <dbReference type="ARBA" id="ARBA00022679"/>
    </source>
</evidence>
<keyword evidence="8 10" id="KW-0012">Acyltransferase</keyword>
<evidence type="ECO:0000256" key="10">
    <source>
        <dbReference type="RuleBase" id="RU079119"/>
    </source>
</evidence>
<keyword evidence="7" id="KW-0449">Lipoprotein</keyword>
<dbReference type="PANTHER" id="PTHR22883">
    <property type="entry name" value="ZINC FINGER DHHC DOMAIN CONTAINING PROTEIN"/>
    <property type="match status" value="1"/>
</dbReference>
<evidence type="ECO:0000256" key="8">
    <source>
        <dbReference type="ARBA" id="ARBA00023315"/>
    </source>
</evidence>
<dbReference type="PROSITE" id="PS50216">
    <property type="entry name" value="DHHC"/>
    <property type="match status" value="1"/>
</dbReference>
<keyword evidence="2 10" id="KW-0808">Transferase</keyword>
<comment type="caution">
    <text evidence="13">The sequence shown here is derived from an EMBL/GenBank/DDBJ whole genome shotgun (WGS) entry which is preliminary data.</text>
</comment>
<dbReference type="Pfam" id="PF01529">
    <property type="entry name" value="DHHC"/>
    <property type="match status" value="1"/>
</dbReference>
<gene>
    <name evidence="13" type="ORF">FGO68_gene1426</name>
</gene>
<feature type="transmembrane region" description="Helical" evidence="10">
    <location>
        <begin position="108"/>
        <end position="127"/>
    </location>
</feature>
<dbReference type="GO" id="GO:0019706">
    <property type="term" value="F:protein-cysteine S-palmitoyltransferase activity"/>
    <property type="evidence" value="ECO:0007669"/>
    <property type="project" value="UniProtKB-EC"/>
</dbReference>
<evidence type="ECO:0000256" key="1">
    <source>
        <dbReference type="ARBA" id="ARBA00004127"/>
    </source>
</evidence>
<dbReference type="PANTHER" id="PTHR22883:SF43">
    <property type="entry name" value="PALMITOYLTRANSFERASE APP"/>
    <property type="match status" value="1"/>
</dbReference>
<name>A0A8J8T6P2_HALGN</name>
<evidence type="ECO:0000313" key="13">
    <source>
        <dbReference type="EMBL" id="TNV84452.1"/>
    </source>
</evidence>
<keyword evidence="14" id="KW-1185">Reference proteome</keyword>
<dbReference type="EMBL" id="RRYP01002752">
    <property type="protein sequence ID" value="TNV84452.1"/>
    <property type="molecule type" value="Genomic_DNA"/>
</dbReference>
<comment type="catalytic activity">
    <reaction evidence="9 10">
        <text>L-cysteinyl-[protein] + hexadecanoyl-CoA = S-hexadecanoyl-L-cysteinyl-[protein] + CoA</text>
        <dbReference type="Rhea" id="RHEA:36683"/>
        <dbReference type="Rhea" id="RHEA-COMP:10131"/>
        <dbReference type="Rhea" id="RHEA-COMP:11032"/>
        <dbReference type="ChEBI" id="CHEBI:29950"/>
        <dbReference type="ChEBI" id="CHEBI:57287"/>
        <dbReference type="ChEBI" id="CHEBI:57379"/>
        <dbReference type="ChEBI" id="CHEBI:74151"/>
        <dbReference type="EC" id="2.3.1.225"/>
    </reaction>
</comment>
<feature type="transmembrane region" description="Helical" evidence="10">
    <location>
        <begin position="273"/>
        <end position="294"/>
    </location>
</feature>